<evidence type="ECO:0000256" key="2">
    <source>
        <dbReference type="ARBA" id="ARBA00022679"/>
    </source>
</evidence>
<dbReference type="PANTHER" id="PTHR45747:SF4">
    <property type="entry name" value="HISTONE-LYSINE N-METHYLTRANSFERASE E(Z)"/>
    <property type="match status" value="1"/>
</dbReference>
<keyword evidence="2" id="KW-0808">Transferase</keyword>
<evidence type="ECO:0000256" key="5">
    <source>
        <dbReference type="ARBA" id="ARBA00023163"/>
    </source>
</evidence>
<evidence type="ECO:0000256" key="4">
    <source>
        <dbReference type="ARBA" id="ARBA00023015"/>
    </source>
</evidence>
<dbReference type="Gramene" id="Solyc02g093193.1.1">
    <property type="protein sequence ID" value="Solyc02g093193.1.1"/>
    <property type="gene ID" value="Solyc02g093193.1"/>
</dbReference>
<dbReference type="InParanoid" id="A0A3Q7FZN7"/>
<evidence type="ECO:0000256" key="3">
    <source>
        <dbReference type="ARBA" id="ARBA00022691"/>
    </source>
</evidence>
<dbReference type="Proteomes" id="UP000004994">
    <property type="component" value="Chromosome 2"/>
</dbReference>
<sequence length="236" mass="26672">MTTAGKIDLTLILSYSCMIARNLLNGLKTCWEVFQYMNNFENKLSLVSDGMNGIFQGSFKGDGHTIVGNQPQRKSRFLHRRGRVRRLKYTGKSAGYNALRKRISERKDKLRRHYNPCNCQVPCGKECPCIVNGTLCEKYCGECDPDVCRNCWISCGDGTLDIPPQRSDSNDCENMKLLLKQRQRVLLGRSDVSGWGAFLKCVLDAYRKGDKLKFANHSPDPNCYPKVIAEICVGTL</sequence>
<dbReference type="InterPro" id="IPR045318">
    <property type="entry name" value="EZH1/2-like"/>
</dbReference>
<reference evidence="7" key="1">
    <citation type="journal article" date="2012" name="Nature">
        <title>The tomato genome sequence provides insights into fleshy fruit evolution.</title>
        <authorList>
            <consortium name="Tomato Genome Consortium"/>
        </authorList>
    </citation>
    <scope>NUCLEOTIDE SEQUENCE [LARGE SCALE GENOMIC DNA]</scope>
    <source>
        <strain evidence="7">cv. Heinz 1706</strain>
    </source>
</reference>
<accession>A0A3Q7FZN7</accession>
<evidence type="ECO:0000259" key="6">
    <source>
        <dbReference type="PROSITE" id="PS51633"/>
    </source>
</evidence>
<proteinExistence type="predicted"/>
<dbReference type="PANTHER" id="PTHR45747">
    <property type="entry name" value="HISTONE-LYSINE N-METHYLTRANSFERASE E(Z)"/>
    <property type="match status" value="1"/>
</dbReference>
<keyword evidence="4" id="KW-0805">Transcription regulation</keyword>
<dbReference type="SUPFAM" id="SSF82199">
    <property type="entry name" value="SET domain"/>
    <property type="match status" value="1"/>
</dbReference>
<dbReference type="InterPro" id="IPR026489">
    <property type="entry name" value="CXC_dom"/>
</dbReference>
<dbReference type="EnsemblPlants" id="Solyc02g093193.1.1">
    <property type="protein sequence ID" value="Solyc02g093193.1.1"/>
    <property type="gene ID" value="Solyc02g093193.1"/>
</dbReference>
<keyword evidence="1" id="KW-0489">Methyltransferase</keyword>
<keyword evidence="8" id="KW-1185">Reference proteome</keyword>
<dbReference type="PROSITE" id="PS51633">
    <property type="entry name" value="CXC"/>
    <property type="match status" value="1"/>
</dbReference>
<evidence type="ECO:0000256" key="1">
    <source>
        <dbReference type="ARBA" id="ARBA00022603"/>
    </source>
</evidence>
<dbReference type="AlphaFoldDB" id="A0A3Q7FZN7"/>
<organism evidence="7">
    <name type="scientific">Solanum lycopersicum</name>
    <name type="common">Tomato</name>
    <name type="synonym">Lycopersicon esculentum</name>
    <dbReference type="NCBI Taxonomy" id="4081"/>
    <lineage>
        <taxon>Eukaryota</taxon>
        <taxon>Viridiplantae</taxon>
        <taxon>Streptophyta</taxon>
        <taxon>Embryophyta</taxon>
        <taxon>Tracheophyta</taxon>
        <taxon>Spermatophyta</taxon>
        <taxon>Magnoliopsida</taxon>
        <taxon>eudicotyledons</taxon>
        <taxon>Gunneridae</taxon>
        <taxon>Pentapetalae</taxon>
        <taxon>asterids</taxon>
        <taxon>lamiids</taxon>
        <taxon>Solanales</taxon>
        <taxon>Solanaceae</taxon>
        <taxon>Solanoideae</taxon>
        <taxon>Solaneae</taxon>
        <taxon>Solanum</taxon>
        <taxon>Solanum subgen. Lycopersicon</taxon>
    </lineage>
</organism>
<protein>
    <recommendedName>
        <fullName evidence="6">CXC domain-containing protein</fullName>
    </recommendedName>
</protein>
<dbReference type="Gene3D" id="2.170.270.10">
    <property type="entry name" value="SET domain"/>
    <property type="match status" value="1"/>
</dbReference>
<dbReference type="STRING" id="4081.A0A3Q7FZN7"/>
<evidence type="ECO:0000313" key="7">
    <source>
        <dbReference type="EnsemblPlants" id="Solyc02g093193.1.1"/>
    </source>
</evidence>
<dbReference type="GO" id="GO:0032259">
    <property type="term" value="P:methylation"/>
    <property type="evidence" value="ECO:0007669"/>
    <property type="project" value="UniProtKB-KW"/>
</dbReference>
<evidence type="ECO:0000313" key="8">
    <source>
        <dbReference type="Proteomes" id="UP000004994"/>
    </source>
</evidence>
<dbReference type="InterPro" id="IPR046341">
    <property type="entry name" value="SET_dom_sf"/>
</dbReference>
<feature type="domain" description="CXC" evidence="6">
    <location>
        <begin position="100"/>
        <end position="206"/>
    </location>
</feature>
<dbReference type="GO" id="GO:0042054">
    <property type="term" value="F:histone methyltransferase activity"/>
    <property type="evidence" value="ECO:0007669"/>
    <property type="project" value="InterPro"/>
</dbReference>
<name>A0A3Q7FZN7_SOLLC</name>
<keyword evidence="3" id="KW-0949">S-adenosyl-L-methionine</keyword>
<keyword evidence="5" id="KW-0804">Transcription</keyword>
<reference evidence="7" key="2">
    <citation type="submission" date="2019-01" db="UniProtKB">
        <authorList>
            <consortium name="EnsemblPlants"/>
        </authorList>
    </citation>
    <scope>IDENTIFICATION</scope>
    <source>
        <strain evidence="7">cv. Heinz 1706</strain>
    </source>
</reference>